<feature type="transmembrane region" description="Helical" evidence="2">
    <location>
        <begin position="20"/>
        <end position="42"/>
    </location>
</feature>
<protein>
    <submittedName>
        <fullName evidence="4">Cell division protein FtsN</fullName>
    </submittedName>
</protein>
<comment type="caution">
    <text evidence="4">The sequence shown here is derived from an EMBL/GenBank/DDBJ whole genome shotgun (WGS) entry which is preliminary data.</text>
</comment>
<feature type="domain" description="SPOR" evidence="3">
    <location>
        <begin position="149"/>
        <end position="229"/>
    </location>
</feature>
<feature type="region of interest" description="Disordered" evidence="1">
    <location>
        <begin position="211"/>
        <end position="231"/>
    </location>
</feature>
<name>A0A4Q7LK73_9BURK</name>
<dbReference type="GO" id="GO:0030428">
    <property type="term" value="C:cell septum"/>
    <property type="evidence" value="ECO:0007669"/>
    <property type="project" value="TreeGrafter"/>
</dbReference>
<dbReference type="SUPFAM" id="SSF110997">
    <property type="entry name" value="Sporulation related repeat"/>
    <property type="match status" value="1"/>
</dbReference>
<feature type="compositionally biased region" description="Low complexity" evidence="1">
    <location>
        <begin position="81"/>
        <end position="105"/>
    </location>
</feature>
<dbReference type="OrthoDB" id="7063246at2"/>
<dbReference type="PANTHER" id="PTHR38687:SF1">
    <property type="entry name" value="CELL DIVISION PROTEIN DEDD"/>
    <property type="match status" value="1"/>
</dbReference>
<evidence type="ECO:0000313" key="4">
    <source>
        <dbReference type="EMBL" id="RZS54804.1"/>
    </source>
</evidence>
<dbReference type="InterPro" id="IPR007730">
    <property type="entry name" value="SPOR-like_dom"/>
</dbReference>
<dbReference type="GO" id="GO:0032506">
    <property type="term" value="P:cytokinetic process"/>
    <property type="evidence" value="ECO:0007669"/>
    <property type="project" value="TreeGrafter"/>
</dbReference>
<keyword evidence="2" id="KW-0812">Transmembrane</keyword>
<evidence type="ECO:0000259" key="3">
    <source>
        <dbReference type="PROSITE" id="PS51724"/>
    </source>
</evidence>
<dbReference type="Proteomes" id="UP000293433">
    <property type="component" value="Unassembled WGS sequence"/>
</dbReference>
<dbReference type="EMBL" id="SGWV01000009">
    <property type="protein sequence ID" value="RZS54804.1"/>
    <property type="molecule type" value="Genomic_DNA"/>
</dbReference>
<gene>
    <name evidence="4" type="ORF">EV685_2288</name>
</gene>
<keyword evidence="2" id="KW-1133">Transmembrane helix</keyword>
<dbReference type="RefSeq" id="WP_130482123.1">
    <property type="nucleotide sequence ID" value="NZ_SGWV01000009.1"/>
</dbReference>
<feature type="region of interest" description="Disordered" evidence="1">
    <location>
        <begin position="60"/>
        <end position="115"/>
    </location>
</feature>
<evidence type="ECO:0000313" key="5">
    <source>
        <dbReference type="Proteomes" id="UP000293433"/>
    </source>
</evidence>
<dbReference type="PANTHER" id="PTHR38687">
    <property type="entry name" value="CELL DIVISION PROTEIN DEDD-RELATED"/>
    <property type="match status" value="1"/>
</dbReference>
<sequence length="231" mass="23470">MAYPQSGARKGALSSQRGGFALGLIVGLLIGVALSLAVALYVTKVPVPFIDKVPQRTAEQDAEEARKNEKWNPNAPLAGKSGNSPAASAVPGAVPGTTPGTVLAPPTAPATPPAVVAPAASTGSATPAPVAPPIAAIGASRPAPSARTAADPLGYVVQIASYSRAAEAEQQRTRLILAGLTDVKVVEFEQAGGKMYRVRLGPFKVREDADRAKDQAASAGFSDASVWRAGQ</sequence>
<dbReference type="Gene3D" id="3.30.70.1070">
    <property type="entry name" value="Sporulation related repeat"/>
    <property type="match status" value="1"/>
</dbReference>
<evidence type="ECO:0000256" key="2">
    <source>
        <dbReference type="SAM" id="Phobius"/>
    </source>
</evidence>
<dbReference type="GO" id="GO:0042834">
    <property type="term" value="F:peptidoglycan binding"/>
    <property type="evidence" value="ECO:0007669"/>
    <property type="project" value="InterPro"/>
</dbReference>
<reference evidence="4 5" key="1">
    <citation type="submission" date="2019-02" db="EMBL/GenBank/DDBJ databases">
        <title>Genomic Encyclopedia of Type Strains, Phase IV (KMG-IV): sequencing the most valuable type-strain genomes for metagenomic binning, comparative biology and taxonomic classification.</title>
        <authorList>
            <person name="Goeker M."/>
        </authorList>
    </citation>
    <scope>NUCLEOTIDE SEQUENCE [LARGE SCALE GENOMIC DNA]</scope>
    <source>
        <strain evidence="4 5">DSM 10617</strain>
    </source>
</reference>
<dbReference type="InterPro" id="IPR036680">
    <property type="entry name" value="SPOR-like_sf"/>
</dbReference>
<organism evidence="4 5">
    <name type="scientific">Sphaerotilus mobilis</name>
    <dbReference type="NCBI Taxonomy" id="47994"/>
    <lineage>
        <taxon>Bacteria</taxon>
        <taxon>Pseudomonadati</taxon>
        <taxon>Pseudomonadota</taxon>
        <taxon>Betaproteobacteria</taxon>
        <taxon>Burkholderiales</taxon>
        <taxon>Sphaerotilaceae</taxon>
        <taxon>Sphaerotilus</taxon>
    </lineage>
</organism>
<dbReference type="InterPro" id="IPR052521">
    <property type="entry name" value="Cell_div_SPOR-domain"/>
</dbReference>
<dbReference type="PROSITE" id="PS51724">
    <property type="entry name" value="SPOR"/>
    <property type="match status" value="1"/>
</dbReference>
<keyword evidence="4" id="KW-0131">Cell cycle</keyword>
<evidence type="ECO:0000256" key="1">
    <source>
        <dbReference type="SAM" id="MobiDB-lite"/>
    </source>
</evidence>
<dbReference type="GO" id="GO:0032153">
    <property type="term" value="C:cell division site"/>
    <property type="evidence" value="ECO:0007669"/>
    <property type="project" value="TreeGrafter"/>
</dbReference>
<dbReference type="Pfam" id="PF05036">
    <property type="entry name" value="SPOR"/>
    <property type="match status" value="1"/>
</dbReference>
<proteinExistence type="predicted"/>
<keyword evidence="2" id="KW-0472">Membrane</keyword>
<keyword evidence="4" id="KW-0132">Cell division</keyword>
<dbReference type="AlphaFoldDB" id="A0A4Q7LK73"/>
<accession>A0A4Q7LK73</accession>
<keyword evidence="5" id="KW-1185">Reference proteome</keyword>